<name>A0ABV3A3H2_9ACTN</name>
<organism evidence="2 3">
    <name type="scientific">Streptomyces flaveolus</name>
    <dbReference type="NCBI Taxonomy" id="67297"/>
    <lineage>
        <taxon>Bacteria</taxon>
        <taxon>Bacillati</taxon>
        <taxon>Actinomycetota</taxon>
        <taxon>Actinomycetes</taxon>
        <taxon>Kitasatosporales</taxon>
        <taxon>Streptomycetaceae</taxon>
        <taxon>Streptomyces</taxon>
    </lineage>
</organism>
<keyword evidence="3" id="KW-1185">Reference proteome</keyword>
<sequence length="114" mass="11790">MAAFAHGPVVVGGATVFAAVLEGVLAGTPCCAGREVGCLWDRHYVASYVCTGLVGALGMILAAHHVRRERTLADVRFVADIAQRVLLRATAPPPTSPPQYVRTAHAAATVTAAV</sequence>
<dbReference type="EMBL" id="JBFAEG010000003">
    <property type="protein sequence ID" value="MEU5706362.1"/>
    <property type="molecule type" value="Genomic_DNA"/>
</dbReference>
<evidence type="ECO:0000313" key="2">
    <source>
        <dbReference type="EMBL" id="MEU5706362.1"/>
    </source>
</evidence>
<evidence type="ECO:0008006" key="4">
    <source>
        <dbReference type="Google" id="ProtNLM"/>
    </source>
</evidence>
<proteinExistence type="predicted"/>
<keyword evidence="1" id="KW-0812">Transmembrane</keyword>
<dbReference type="Proteomes" id="UP001551011">
    <property type="component" value="Unassembled WGS sequence"/>
</dbReference>
<protein>
    <recommendedName>
        <fullName evidence="4">Integral membrane protein</fullName>
    </recommendedName>
</protein>
<evidence type="ECO:0000313" key="3">
    <source>
        <dbReference type="Proteomes" id="UP001551011"/>
    </source>
</evidence>
<evidence type="ECO:0000256" key="1">
    <source>
        <dbReference type="SAM" id="Phobius"/>
    </source>
</evidence>
<gene>
    <name evidence="2" type="ORF">AB0H04_05640</name>
</gene>
<reference evidence="2 3" key="1">
    <citation type="submission" date="2024-06" db="EMBL/GenBank/DDBJ databases">
        <title>The Natural Products Discovery Center: Release of the First 8490 Sequenced Strains for Exploring Actinobacteria Biosynthetic Diversity.</title>
        <authorList>
            <person name="Kalkreuter E."/>
            <person name="Kautsar S.A."/>
            <person name="Yang D."/>
            <person name="Bader C.D."/>
            <person name="Teijaro C.N."/>
            <person name="Fluegel L."/>
            <person name="Davis C.M."/>
            <person name="Simpson J.R."/>
            <person name="Lauterbach L."/>
            <person name="Steele A.D."/>
            <person name="Gui C."/>
            <person name="Meng S."/>
            <person name="Li G."/>
            <person name="Viehrig K."/>
            <person name="Ye F."/>
            <person name="Su P."/>
            <person name="Kiefer A.F."/>
            <person name="Nichols A."/>
            <person name="Cepeda A.J."/>
            <person name="Yan W."/>
            <person name="Fan B."/>
            <person name="Jiang Y."/>
            <person name="Adhikari A."/>
            <person name="Zheng C.-J."/>
            <person name="Schuster L."/>
            <person name="Cowan T.M."/>
            <person name="Smanski M.J."/>
            <person name="Chevrette M.G."/>
            <person name="De Carvalho L.P.S."/>
            <person name="Shen B."/>
        </authorList>
    </citation>
    <scope>NUCLEOTIDE SEQUENCE [LARGE SCALE GENOMIC DNA]</scope>
    <source>
        <strain evidence="2 3">NPDC020594</strain>
    </source>
</reference>
<dbReference type="RefSeq" id="WP_244211465.1">
    <property type="nucleotide sequence ID" value="NZ_JBEXDP010000062.1"/>
</dbReference>
<comment type="caution">
    <text evidence="2">The sequence shown here is derived from an EMBL/GenBank/DDBJ whole genome shotgun (WGS) entry which is preliminary data.</text>
</comment>
<feature type="transmembrane region" description="Helical" evidence="1">
    <location>
        <begin position="45"/>
        <end position="63"/>
    </location>
</feature>
<keyword evidence="1" id="KW-1133">Transmembrane helix</keyword>
<accession>A0ABV3A3H2</accession>
<keyword evidence="1" id="KW-0472">Membrane</keyword>